<dbReference type="AlphaFoldDB" id="A0A0C3B393"/>
<name>A0A0C3B393_PILCF</name>
<feature type="non-terminal residue" evidence="1">
    <location>
        <position position="1"/>
    </location>
</feature>
<dbReference type="InParanoid" id="A0A0C3B393"/>
<keyword evidence="2" id="KW-1185">Reference proteome</keyword>
<dbReference type="Proteomes" id="UP000054166">
    <property type="component" value="Unassembled WGS sequence"/>
</dbReference>
<protein>
    <recommendedName>
        <fullName evidence="3">Condensin complex subunit 1 C-terminal domain-containing protein</fullName>
    </recommendedName>
</protein>
<dbReference type="InterPro" id="IPR016024">
    <property type="entry name" value="ARM-type_fold"/>
</dbReference>
<dbReference type="EMBL" id="KN833219">
    <property type="protein sequence ID" value="KIM71752.1"/>
    <property type="molecule type" value="Genomic_DNA"/>
</dbReference>
<proteinExistence type="predicted"/>
<sequence length="145" mass="16041">RLVTPMFNNSHPRVRYATCQCVGAPFFGRREFANFFCSGNNSRTVQYGGQLFAVLTPTLEAPKPSVHFHAAATLINFCEGVARDTLVPYSDTIFECLVKLLNPTSDNAKQSKRYVQEQAISVLAMVADASEATFAKVSQMRLLSQ</sequence>
<reference evidence="2" key="2">
    <citation type="submission" date="2015-01" db="EMBL/GenBank/DDBJ databases">
        <title>Evolutionary Origins and Diversification of the Mycorrhizal Mutualists.</title>
        <authorList>
            <consortium name="DOE Joint Genome Institute"/>
            <consortium name="Mycorrhizal Genomics Consortium"/>
            <person name="Kohler A."/>
            <person name="Kuo A."/>
            <person name="Nagy L.G."/>
            <person name="Floudas D."/>
            <person name="Copeland A."/>
            <person name="Barry K.W."/>
            <person name="Cichocki N."/>
            <person name="Veneault-Fourrey C."/>
            <person name="LaButti K."/>
            <person name="Lindquist E.A."/>
            <person name="Lipzen A."/>
            <person name="Lundell T."/>
            <person name="Morin E."/>
            <person name="Murat C."/>
            <person name="Riley R."/>
            <person name="Ohm R."/>
            <person name="Sun H."/>
            <person name="Tunlid A."/>
            <person name="Henrissat B."/>
            <person name="Grigoriev I.V."/>
            <person name="Hibbett D.S."/>
            <person name="Martin F."/>
        </authorList>
    </citation>
    <scope>NUCLEOTIDE SEQUENCE [LARGE SCALE GENOMIC DNA]</scope>
    <source>
        <strain evidence="2">F 1598</strain>
    </source>
</reference>
<dbReference type="STRING" id="765440.A0A0C3B393"/>
<dbReference type="InterPro" id="IPR011989">
    <property type="entry name" value="ARM-like"/>
</dbReference>
<dbReference type="SUPFAM" id="SSF48371">
    <property type="entry name" value="ARM repeat"/>
    <property type="match status" value="1"/>
</dbReference>
<reference evidence="1 2" key="1">
    <citation type="submission" date="2014-04" db="EMBL/GenBank/DDBJ databases">
        <authorList>
            <consortium name="DOE Joint Genome Institute"/>
            <person name="Kuo A."/>
            <person name="Tarkka M."/>
            <person name="Buscot F."/>
            <person name="Kohler A."/>
            <person name="Nagy L.G."/>
            <person name="Floudas D."/>
            <person name="Copeland A."/>
            <person name="Barry K.W."/>
            <person name="Cichocki N."/>
            <person name="Veneault-Fourrey C."/>
            <person name="LaButti K."/>
            <person name="Lindquist E.A."/>
            <person name="Lipzen A."/>
            <person name="Lundell T."/>
            <person name="Morin E."/>
            <person name="Murat C."/>
            <person name="Sun H."/>
            <person name="Tunlid A."/>
            <person name="Henrissat B."/>
            <person name="Grigoriev I.V."/>
            <person name="Hibbett D.S."/>
            <person name="Martin F."/>
            <person name="Nordberg H.P."/>
            <person name="Cantor M.N."/>
            <person name="Hua S.X."/>
        </authorList>
    </citation>
    <scope>NUCLEOTIDE SEQUENCE [LARGE SCALE GENOMIC DNA]</scope>
    <source>
        <strain evidence="1 2">F 1598</strain>
    </source>
</reference>
<organism evidence="1 2">
    <name type="scientific">Piloderma croceum (strain F 1598)</name>
    <dbReference type="NCBI Taxonomy" id="765440"/>
    <lineage>
        <taxon>Eukaryota</taxon>
        <taxon>Fungi</taxon>
        <taxon>Dikarya</taxon>
        <taxon>Basidiomycota</taxon>
        <taxon>Agaricomycotina</taxon>
        <taxon>Agaricomycetes</taxon>
        <taxon>Agaricomycetidae</taxon>
        <taxon>Atheliales</taxon>
        <taxon>Atheliaceae</taxon>
        <taxon>Piloderma</taxon>
    </lineage>
</organism>
<accession>A0A0C3B393</accession>
<evidence type="ECO:0008006" key="3">
    <source>
        <dbReference type="Google" id="ProtNLM"/>
    </source>
</evidence>
<evidence type="ECO:0000313" key="2">
    <source>
        <dbReference type="Proteomes" id="UP000054166"/>
    </source>
</evidence>
<dbReference type="OrthoDB" id="3247255at2759"/>
<dbReference type="HOGENOM" id="CLU_1791502_0_0_1"/>
<gene>
    <name evidence="1" type="ORF">PILCRDRAFT_82479</name>
</gene>
<evidence type="ECO:0000313" key="1">
    <source>
        <dbReference type="EMBL" id="KIM71752.1"/>
    </source>
</evidence>
<dbReference type="Gene3D" id="1.25.10.10">
    <property type="entry name" value="Leucine-rich Repeat Variant"/>
    <property type="match status" value="1"/>
</dbReference>